<name>A0A6A5TJK9_9PLEO</name>
<dbReference type="Proteomes" id="UP000800035">
    <property type="component" value="Unassembled WGS sequence"/>
</dbReference>
<protein>
    <submittedName>
        <fullName evidence="1">Uncharacterized protein</fullName>
    </submittedName>
</protein>
<keyword evidence="2" id="KW-1185">Reference proteome</keyword>
<evidence type="ECO:0000313" key="2">
    <source>
        <dbReference type="Proteomes" id="UP000800035"/>
    </source>
</evidence>
<sequence length="50" mass="5566">MVDQKKVKAANAYSSNVSTIKNNKLRASKQDEDFMIQKGKNANNKACSTF</sequence>
<evidence type="ECO:0000313" key="1">
    <source>
        <dbReference type="EMBL" id="KAF1952821.1"/>
    </source>
</evidence>
<dbReference type="AlphaFoldDB" id="A0A6A5TJK9"/>
<reference evidence="1" key="1">
    <citation type="journal article" date="2020" name="Stud. Mycol.">
        <title>101 Dothideomycetes genomes: a test case for predicting lifestyles and emergence of pathogens.</title>
        <authorList>
            <person name="Haridas S."/>
            <person name="Albert R."/>
            <person name="Binder M."/>
            <person name="Bloem J."/>
            <person name="Labutti K."/>
            <person name="Salamov A."/>
            <person name="Andreopoulos B."/>
            <person name="Baker S."/>
            <person name="Barry K."/>
            <person name="Bills G."/>
            <person name="Bluhm B."/>
            <person name="Cannon C."/>
            <person name="Castanera R."/>
            <person name="Culley D."/>
            <person name="Daum C."/>
            <person name="Ezra D."/>
            <person name="Gonzalez J."/>
            <person name="Henrissat B."/>
            <person name="Kuo A."/>
            <person name="Liang C."/>
            <person name="Lipzen A."/>
            <person name="Lutzoni F."/>
            <person name="Magnuson J."/>
            <person name="Mondo S."/>
            <person name="Nolan M."/>
            <person name="Ohm R."/>
            <person name="Pangilinan J."/>
            <person name="Park H.-J."/>
            <person name="Ramirez L."/>
            <person name="Alfaro M."/>
            <person name="Sun H."/>
            <person name="Tritt A."/>
            <person name="Yoshinaga Y."/>
            <person name="Zwiers L.-H."/>
            <person name="Turgeon B."/>
            <person name="Goodwin S."/>
            <person name="Spatafora J."/>
            <person name="Crous P."/>
            <person name="Grigoriev I."/>
        </authorList>
    </citation>
    <scope>NUCLEOTIDE SEQUENCE</scope>
    <source>
        <strain evidence="1">CBS 675.92</strain>
    </source>
</reference>
<organism evidence="1 2">
    <name type="scientific">Byssothecium circinans</name>
    <dbReference type="NCBI Taxonomy" id="147558"/>
    <lineage>
        <taxon>Eukaryota</taxon>
        <taxon>Fungi</taxon>
        <taxon>Dikarya</taxon>
        <taxon>Ascomycota</taxon>
        <taxon>Pezizomycotina</taxon>
        <taxon>Dothideomycetes</taxon>
        <taxon>Pleosporomycetidae</taxon>
        <taxon>Pleosporales</taxon>
        <taxon>Massarineae</taxon>
        <taxon>Massarinaceae</taxon>
        <taxon>Byssothecium</taxon>
    </lineage>
</organism>
<proteinExistence type="predicted"/>
<gene>
    <name evidence="1" type="ORF">CC80DRAFT_551838</name>
</gene>
<accession>A0A6A5TJK9</accession>
<dbReference type="EMBL" id="ML977007">
    <property type="protein sequence ID" value="KAF1952821.1"/>
    <property type="molecule type" value="Genomic_DNA"/>
</dbReference>